<name>A0A978V207_ZIZJJ</name>
<comment type="caution">
    <text evidence="2">The sequence shown here is derived from an EMBL/GenBank/DDBJ whole genome shotgun (WGS) entry which is preliminary data.</text>
</comment>
<protein>
    <submittedName>
        <fullName evidence="2">Uncharacterized protein</fullName>
    </submittedName>
</protein>
<dbReference type="GO" id="GO:0042147">
    <property type="term" value="P:retrograde transport, endosome to Golgi"/>
    <property type="evidence" value="ECO:0007669"/>
    <property type="project" value="InterPro"/>
</dbReference>
<reference evidence="2" key="1">
    <citation type="journal article" date="2021" name="Front. Plant Sci.">
        <title>Chromosome-Scale Genome Assembly for Chinese Sour Jujube and Insights Into Its Genome Evolution and Domestication Signature.</title>
        <authorList>
            <person name="Shen L.-Y."/>
            <person name="Luo H."/>
            <person name="Wang X.-L."/>
            <person name="Wang X.-M."/>
            <person name="Qiu X.-J."/>
            <person name="Liu H."/>
            <person name="Zhou S.-S."/>
            <person name="Jia K.-H."/>
            <person name="Nie S."/>
            <person name="Bao Y.-T."/>
            <person name="Zhang R.-G."/>
            <person name="Yun Q.-Z."/>
            <person name="Chai Y.-H."/>
            <person name="Lu J.-Y."/>
            <person name="Li Y."/>
            <person name="Zhao S.-W."/>
            <person name="Mao J.-F."/>
            <person name="Jia S.-G."/>
            <person name="Mao Y.-M."/>
        </authorList>
    </citation>
    <scope>NUCLEOTIDE SEQUENCE</scope>
    <source>
        <strain evidence="2">AT0</strain>
        <tissue evidence="2">Leaf</tissue>
    </source>
</reference>
<proteinExistence type="predicted"/>
<keyword evidence="1" id="KW-0472">Membrane</keyword>
<dbReference type="EMBL" id="JAEACU010000007">
    <property type="protein sequence ID" value="KAH7521390.1"/>
    <property type="molecule type" value="Genomic_DNA"/>
</dbReference>
<organism evidence="2 3">
    <name type="scientific">Ziziphus jujuba var. spinosa</name>
    <dbReference type="NCBI Taxonomy" id="714518"/>
    <lineage>
        <taxon>Eukaryota</taxon>
        <taxon>Viridiplantae</taxon>
        <taxon>Streptophyta</taxon>
        <taxon>Embryophyta</taxon>
        <taxon>Tracheophyta</taxon>
        <taxon>Spermatophyta</taxon>
        <taxon>Magnoliopsida</taxon>
        <taxon>eudicotyledons</taxon>
        <taxon>Gunneridae</taxon>
        <taxon>Pentapetalae</taxon>
        <taxon>rosids</taxon>
        <taxon>fabids</taxon>
        <taxon>Rosales</taxon>
        <taxon>Rhamnaceae</taxon>
        <taxon>Paliureae</taxon>
        <taxon>Ziziphus</taxon>
    </lineage>
</organism>
<evidence type="ECO:0000256" key="1">
    <source>
        <dbReference type="SAM" id="Phobius"/>
    </source>
</evidence>
<dbReference type="PANTHER" id="PTHR21493:SF9">
    <property type="entry name" value="GOLGI TRANSPORT PROTEIN 1-RELATED"/>
    <property type="match status" value="1"/>
</dbReference>
<evidence type="ECO:0000313" key="2">
    <source>
        <dbReference type="EMBL" id="KAH7521390.1"/>
    </source>
</evidence>
<gene>
    <name evidence="2" type="ORF">FEM48_Zijuj07G0028000</name>
</gene>
<feature type="transmembrane region" description="Helical" evidence="1">
    <location>
        <begin position="12"/>
        <end position="32"/>
    </location>
</feature>
<evidence type="ECO:0000313" key="3">
    <source>
        <dbReference type="Proteomes" id="UP000813462"/>
    </source>
</evidence>
<dbReference type="PANTHER" id="PTHR21493">
    <property type="entry name" value="CGI-141-RELATED/LIPASE CONTAINING PROTEIN"/>
    <property type="match status" value="1"/>
</dbReference>
<dbReference type="InterPro" id="IPR045176">
    <property type="entry name" value="Got1"/>
</dbReference>
<keyword evidence="1" id="KW-1133">Transmembrane helix</keyword>
<sequence length="183" mass="21167">MVSFEMNDRKKIGLGLTGFGIFFSFLGIIFFFDKGLLAMGNVNPLLVRGDTYHWTKVHYAILYETPKFQGDDFIRHWLLFSCYRMANFWHDLGDIWVHRAFQWLLANTRSFSSEDTYSWLVYPTAIYRGRQEDLHLLCNCLKLWNRLGLGEVAKKSSNISAIAYGLSDFPGIAKGTVIDVKFI</sequence>
<dbReference type="Proteomes" id="UP000813462">
    <property type="component" value="Unassembled WGS sequence"/>
</dbReference>
<dbReference type="AlphaFoldDB" id="A0A978V207"/>
<accession>A0A978V207</accession>
<dbReference type="GO" id="GO:0006888">
    <property type="term" value="P:endoplasmic reticulum to Golgi vesicle-mediated transport"/>
    <property type="evidence" value="ECO:0007669"/>
    <property type="project" value="InterPro"/>
</dbReference>
<keyword evidence="1" id="KW-0812">Transmembrane</keyword>
<dbReference type="GO" id="GO:0005829">
    <property type="term" value="C:cytosol"/>
    <property type="evidence" value="ECO:0007669"/>
    <property type="project" value="GOC"/>
</dbReference>